<sequence length="1068" mass="124201">MENVEEVLLKYYSPHTSQGEKKIAQEYIESYLNNSANEWQQIMAMMDRLTEESCNLAISGTTDTTDLICLQWPLKALTYIVTNSWDKVIDQDMFYADLFQLYENKFHLVHMANIISNQFVLLFTELALYDKADSRYKLTLGWFMDFFDKSDGENRIMHSKFLCKYLKFLYEDAFENLEYNKLSFKKEIIMKRDFGQSFIDRLEDLLLNDSSIQSDAIMSGLASLFIFRADLIKQQDTELFCDLTKYDSLICFLELTSKLVEQVIVDASALQQVLDKCCQIMKEDIDEHTLDFLTLTLQDIIKSSFEIDGCDYKFQKEVIDFNIGILVKLDNQYKSCMHLMESISCFLRMVHFSRERESDFNALIQELIQICIKKTIYPEFFDIETTVPSKREYRQKFRISGSSKQKHDSDNEDLIIDMTDDQSSFVHMRNEIKMLILEISLKVRKLHSIFQQIIEIAQSIVENSDNCSEEELDCRIEAVLMVFSHFLEGGKKDNRNFTKSTIDLLVGFFLKTEMKDFFAGENSHCLVSKKYLDCLLQLRFYFTEDEDKDKLIEFILQIMFEKNILLSENAGNISYFISTFHSFIKTNVSRISEENCQKIAESLKESLIPSITAGDQQYSIKTPYLFEIFGYISQNPKRSLECRVEATMDVLDFIKKMFDNADTLHHFKLCQRCTLSFLSRVPSPIDPEIGRLFYFIMEMFVKKACPNFSIDNLNEVTIWEVEIMASNRTQLVCMLQLRRLILEVYMSLSSKIDEVNKLKLFQISLPVLISCIGKDHDSFTKEVPKVPEIDSTVMALIESVKYYCPEAVELHKFFGSRLLFIVDCLCSKIVEEHIHQKSDEFAEIDSIIMHYLRYINDLVFYDSHALFFPSDGPSSEHGGFFINDLLGFLSKIILQPISRKVSEKALEVLTNLLKDLTNYEDKQTTEKKSEMSVPVGDKCIIGNSECEGVLAQLDEVSSSIICDYIFQIDLTEAPHDLKVIVAYISEIMFIRVKLDQTMTETLRKYWKSKGTDYRCILEIKEALEVAIKEEEETDNYIYVKNELTSKICQSLKDNSMKVLLSSGDNVYM</sequence>
<organism evidence="1 2">
    <name type="scientific">Euplotes crassus</name>
    <dbReference type="NCBI Taxonomy" id="5936"/>
    <lineage>
        <taxon>Eukaryota</taxon>
        <taxon>Sar</taxon>
        <taxon>Alveolata</taxon>
        <taxon>Ciliophora</taxon>
        <taxon>Intramacronucleata</taxon>
        <taxon>Spirotrichea</taxon>
        <taxon>Hypotrichia</taxon>
        <taxon>Euplotida</taxon>
        <taxon>Euplotidae</taxon>
        <taxon>Moneuplotes</taxon>
    </lineage>
</organism>
<protein>
    <submittedName>
        <fullName evidence="1">Uncharacterized protein</fullName>
    </submittedName>
</protein>
<evidence type="ECO:0000313" key="2">
    <source>
        <dbReference type="Proteomes" id="UP001295684"/>
    </source>
</evidence>
<reference evidence="1" key="1">
    <citation type="submission" date="2023-07" db="EMBL/GenBank/DDBJ databases">
        <authorList>
            <consortium name="AG Swart"/>
            <person name="Singh M."/>
            <person name="Singh A."/>
            <person name="Seah K."/>
            <person name="Emmerich C."/>
        </authorList>
    </citation>
    <scope>NUCLEOTIDE SEQUENCE</scope>
    <source>
        <strain evidence="1">DP1</strain>
    </source>
</reference>
<name>A0AAD1XSK4_EUPCR</name>
<gene>
    <name evidence="1" type="ORF">ECRASSUSDP1_LOCUS19590</name>
</gene>
<accession>A0AAD1XSK4</accession>
<comment type="caution">
    <text evidence="1">The sequence shown here is derived from an EMBL/GenBank/DDBJ whole genome shotgun (WGS) entry which is preliminary data.</text>
</comment>
<dbReference type="InterPro" id="IPR016024">
    <property type="entry name" value="ARM-type_fold"/>
</dbReference>
<keyword evidence="2" id="KW-1185">Reference proteome</keyword>
<dbReference type="SUPFAM" id="SSF48371">
    <property type="entry name" value="ARM repeat"/>
    <property type="match status" value="1"/>
</dbReference>
<dbReference type="EMBL" id="CAMPGE010019893">
    <property type="protein sequence ID" value="CAI2378195.1"/>
    <property type="molecule type" value="Genomic_DNA"/>
</dbReference>
<evidence type="ECO:0000313" key="1">
    <source>
        <dbReference type="EMBL" id="CAI2378195.1"/>
    </source>
</evidence>
<proteinExistence type="predicted"/>
<dbReference type="Proteomes" id="UP001295684">
    <property type="component" value="Unassembled WGS sequence"/>
</dbReference>
<dbReference type="AlphaFoldDB" id="A0AAD1XSK4"/>